<name>A0ABX1QB19_9RHOO</name>
<evidence type="ECO:0000313" key="9">
    <source>
        <dbReference type="Proteomes" id="UP000648984"/>
    </source>
</evidence>
<feature type="modified residue" description="4-aspartylphosphate" evidence="5">
    <location>
        <position position="56"/>
    </location>
</feature>
<dbReference type="SUPFAM" id="SSF46894">
    <property type="entry name" value="C-terminal effector domain of the bipartite response regulators"/>
    <property type="match status" value="1"/>
</dbReference>
<dbReference type="PRINTS" id="PR00038">
    <property type="entry name" value="HTHLUXR"/>
</dbReference>
<dbReference type="Pfam" id="PF00196">
    <property type="entry name" value="GerE"/>
    <property type="match status" value="1"/>
</dbReference>
<comment type="caution">
    <text evidence="8">The sequence shown here is derived from an EMBL/GenBank/DDBJ whole genome shotgun (WGS) entry which is preliminary data.</text>
</comment>
<dbReference type="Proteomes" id="UP000648984">
    <property type="component" value="Unassembled WGS sequence"/>
</dbReference>
<keyword evidence="3" id="KW-0238">DNA-binding</keyword>
<sequence length="216" mass="24038">MEKLRVLLADDHAIIRDGLRQILADTDDLAVAGEAANGLEALHMVRDHEWDVLVLDISMPGRSGLDLIRLIRDEKPKLPILILSMHHEEQYALRALHAGASGYLTKESDAELLVHAIRRVARGGVYVSETVAELMARGLMPSTHELPHTTLSDREYQIFHMLVLGQGLTEIATELSLSVKTVSTHKTRILQKMGMTNTSELIRYAIAHHLSEASDM</sequence>
<dbReference type="EMBL" id="WTVQ01000007">
    <property type="protein sequence ID" value="NMG74384.1"/>
    <property type="molecule type" value="Genomic_DNA"/>
</dbReference>
<dbReference type="PROSITE" id="PS50043">
    <property type="entry name" value="HTH_LUXR_2"/>
    <property type="match status" value="1"/>
</dbReference>
<dbReference type="InterPro" id="IPR001789">
    <property type="entry name" value="Sig_transdc_resp-reg_receiver"/>
</dbReference>
<evidence type="ECO:0000256" key="1">
    <source>
        <dbReference type="ARBA" id="ARBA00022553"/>
    </source>
</evidence>
<dbReference type="RefSeq" id="WP_169259530.1">
    <property type="nucleotide sequence ID" value="NZ_WTVQ01000007.1"/>
</dbReference>
<keyword evidence="9" id="KW-1185">Reference proteome</keyword>
<keyword evidence="1 5" id="KW-0597">Phosphoprotein</keyword>
<evidence type="ECO:0000259" key="6">
    <source>
        <dbReference type="PROSITE" id="PS50043"/>
    </source>
</evidence>
<keyword evidence="4" id="KW-0804">Transcription</keyword>
<evidence type="ECO:0000256" key="4">
    <source>
        <dbReference type="ARBA" id="ARBA00023163"/>
    </source>
</evidence>
<evidence type="ECO:0000313" key="8">
    <source>
        <dbReference type="EMBL" id="NMG74384.1"/>
    </source>
</evidence>
<keyword evidence="2" id="KW-0805">Transcription regulation</keyword>
<protein>
    <submittedName>
        <fullName evidence="8">Response regulator</fullName>
    </submittedName>
</protein>
<dbReference type="PANTHER" id="PTHR43214:SF41">
    <property type="entry name" value="NITRATE_NITRITE RESPONSE REGULATOR PROTEIN NARP"/>
    <property type="match status" value="1"/>
</dbReference>
<gene>
    <name evidence="8" type="ORF">GPA25_06380</name>
</gene>
<reference evidence="8 9" key="1">
    <citation type="submission" date="2019-12" db="EMBL/GenBank/DDBJ databases">
        <title>Comparative genomics gives insights into the taxonomy of the Azoarcus-Aromatoleum group and reveals separate origins of nif in the plant-associated Azoarcus and non-plant-associated Aromatoleum sub-groups.</title>
        <authorList>
            <person name="Lafos M."/>
            <person name="Maluk M."/>
            <person name="Batista M."/>
            <person name="Junghare M."/>
            <person name="Carmona M."/>
            <person name="Faoro H."/>
            <person name="Cruz L.M."/>
            <person name="Battistoni F."/>
            <person name="De Souza E."/>
            <person name="Pedrosa F."/>
            <person name="Chen W.-M."/>
            <person name="Poole P.S."/>
            <person name="Dixon R.A."/>
            <person name="James E.K."/>
        </authorList>
    </citation>
    <scope>NUCLEOTIDE SEQUENCE [LARGE SCALE GENOMIC DNA]</scope>
    <source>
        <strain evidence="8 9">22Lin</strain>
    </source>
</reference>
<dbReference type="InterPro" id="IPR016032">
    <property type="entry name" value="Sig_transdc_resp-reg_C-effctor"/>
</dbReference>
<proteinExistence type="predicted"/>
<dbReference type="SMART" id="SM00421">
    <property type="entry name" value="HTH_LUXR"/>
    <property type="match status" value="1"/>
</dbReference>
<dbReference type="InterPro" id="IPR039420">
    <property type="entry name" value="WalR-like"/>
</dbReference>
<dbReference type="InterPro" id="IPR011006">
    <property type="entry name" value="CheY-like_superfamily"/>
</dbReference>
<dbReference type="Pfam" id="PF00072">
    <property type="entry name" value="Response_reg"/>
    <property type="match status" value="1"/>
</dbReference>
<dbReference type="InterPro" id="IPR000792">
    <property type="entry name" value="Tscrpt_reg_LuxR_C"/>
</dbReference>
<feature type="domain" description="HTH luxR-type" evidence="6">
    <location>
        <begin position="144"/>
        <end position="209"/>
    </location>
</feature>
<dbReference type="CDD" id="cd17535">
    <property type="entry name" value="REC_NarL-like"/>
    <property type="match status" value="1"/>
</dbReference>
<dbReference type="CDD" id="cd06170">
    <property type="entry name" value="LuxR_C_like"/>
    <property type="match status" value="1"/>
</dbReference>
<dbReference type="PROSITE" id="PS50110">
    <property type="entry name" value="RESPONSE_REGULATORY"/>
    <property type="match status" value="1"/>
</dbReference>
<dbReference type="PANTHER" id="PTHR43214">
    <property type="entry name" value="TWO-COMPONENT RESPONSE REGULATOR"/>
    <property type="match status" value="1"/>
</dbReference>
<evidence type="ECO:0000256" key="5">
    <source>
        <dbReference type="PROSITE-ProRule" id="PRU00169"/>
    </source>
</evidence>
<organism evidence="8 9">
    <name type="scientific">Aromatoleum diolicum</name>
    <dbReference type="NCBI Taxonomy" id="75796"/>
    <lineage>
        <taxon>Bacteria</taxon>
        <taxon>Pseudomonadati</taxon>
        <taxon>Pseudomonadota</taxon>
        <taxon>Betaproteobacteria</taxon>
        <taxon>Rhodocyclales</taxon>
        <taxon>Rhodocyclaceae</taxon>
        <taxon>Aromatoleum</taxon>
    </lineage>
</organism>
<dbReference type="SUPFAM" id="SSF52172">
    <property type="entry name" value="CheY-like"/>
    <property type="match status" value="1"/>
</dbReference>
<dbReference type="Gene3D" id="3.40.50.2300">
    <property type="match status" value="1"/>
</dbReference>
<dbReference type="InterPro" id="IPR058245">
    <property type="entry name" value="NreC/VraR/RcsB-like_REC"/>
</dbReference>
<evidence type="ECO:0000256" key="3">
    <source>
        <dbReference type="ARBA" id="ARBA00023125"/>
    </source>
</evidence>
<accession>A0ABX1QB19</accession>
<evidence type="ECO:0000259" key="7">
    <source>
        <dbReference type="PROSITE" id="PS50110"/>
    </source>
</evidence>
<evidence type="ECO:0000256" key="2">
    <source>
        <dbReference type="ARBA" id="ARBA00023015"/>
    </source>
</evidence>
<feature type="domain" description="Response regulatory" evidence="7">
    <location>
        <begin position="5"/>
        <end position="121"/>
    </location>
</feature>
<dbReference type="SMART" id="SM00448">
    <property type="entry name" value="REC"/>
    <property type="match status" value="1"/>
</dbReference>